<comment type="caution">
    <text evidence="2">The sequence shown here is derived from an EMBL/GenBank/DDBJ whole genome shotgun (WGS) entry which is preliminary data.</text>
</comment>
<keyword evidence="3" id="KW-1185">Reference proteome</keyword>
<sequence>DWKSSTHVSKVAAKANSRVGWIRRTFTYMDIPMFKGLYPSLVRSHMEHAVQAWSPHLKKDINLLEKVQQRATRLVPQLRGLSYEVRLERLGLTSLEERRFRGDLIEVFKIMHGYENIDRSQFFKLRTEHSPHASRQHDLQIWPPRKNTMTRR</sequence>
<name>A0AAV2PHM6_MEGNR</name>
<dbReference type="AlphaFoldDB" id="A0AAV2PHM6"/>
<proteinExistence type="predicted"/>
<organism evidence="2 3">
    <name type="scientific">Meganyctiphanes norvegica</name>
    <name type="common">Northern krill</name>
    <name type="synonym">Thysanopoda norvegica</name>
    <dbReference type="NCBI Taxonomy" id="48144"/>
    <lineage>
        <taxon>Eukaryota</taxon>
        <taxon>Metazoa</taxon>
        <taxon>Ecdysozoa</taxon>
        <taxon>Arthropoda</taxon>
        <taxon>Crustacea</taxon>
        <taxon>Multicrustacea</taxon>
        <taxon>Malacostraca</taxon>
        <taxon>Eumalacostraca</taxon>
        <taxon>Eucarida</taxon>
        <taxon>Euphausiacea</taxon>
        <taxon>Euphausiidae</taxon>
        <taxon>Meganyctiphanes</taxon>
    </lineage>
</organism>
<feature type="non-terminal residue" evidence="2">
    <location>
        <position position="1"/>
    </location>
</feature>
<evidence type="ECO:0000313" key="3">
    <source>
        <dbReference type="Proteomes" id="UP001497623"/>
    </source>
</evidence>
<reference evidence="2 3" key="1">
    <citation type="submission" date="2024-05" db="EMBL/GenBank/DDBJ databases">
        <authorList>
            <person name="Wallberg A."/>
        </authorList>
    </citation>
    <scope>NUCLEOTIDE SEQUENCE [LARGE SCALE GENOMIC DNA]</scope>
</reference>
<evidence type="ECO:0000313" key="2">
    <source>
        <dbReference type="EMBL" id="CAL4058833.1"/>
    </source>
</evidence>
<dbReference type="Proteomes" id="UP001497623">
    <property type="component" value="Unassembled WGS sequence"/>
</dbReference>
<protein>
    <submittedName>
        <fullName evidence="2">Uncharacterized protein</fullName>
    </submittedName>
</protein>
<feature type="non-terminal residue" evidence="2">
    <location>
        <position position="152"/>
    </location>
</feature>
<evidence type="ECO:0000256" key="1">
    <source>
        <dbReference type="SAM" id="MobiDB-lite"/>
    </source>
</evidence>
<feature type="compositionally biased region" description="Basic and acidic residues" evidence="1">
    <location>
        <begin position="129"/>
        <end position="138"/>
    </location>
</feature>
<accession>A0AAV2PHM6</accession>
<dbReference type="PANTHER" id="PTHR33332">
    <property type="entry name" value="REVERSE TRANSCRIPTASE DOMAIN-CONTAINING PROTEIN"/>
    <property type="match status" value="1"/>
</dbReference>
<dbReference type="EMBL" id="CAXKWB010000055">
    <property type="protein sequence ID" value="CAL4058833.1"/>
    <property type="molecule type" value="Genomic_DNA"/>
</dbReference>
<gene>
    <name evidence="2" type="ORF">MNOR_LOCUS277</name>
</gene>
<feature type="region of interest" description="Disordered" evidence="1">
    <location>
        <begin position="129"/>
        <end position="152"/>
    </location>
</feature>